<keyword evidence="1" id="KW-0547">Nucleotide-binding</keyword>
<reference evidence="4" key="1">
    <citation type="submission" date="2021-03" db="EMBL/GenBank/DDBJ databases">
        <title>Antimicrobial resistance genes in bacteria isolated from Japanese honey, and their potential for conferring macrolide and lincosamide resistance in the American foulbrood pathogen Paenibacillus larvae.</title>
        <authorList>
            <person name="Okamoto M."/>
            <person name="Kumagai M."/>
            <person name="Kanamori H."/>
            <person name="Takamatsu D."/>
        </authorList>
    </citation>
    <scope>NUCLEOTIDE SEQUENCE</scope>
    <source>
        <strain evidence="4">J40TS1</strain>
    </source>
</reference>
<accession>A0A920CXD7</accession>
<dbReference type="InterPro" id="IPR003593">
    <property type="entry name" value="AAA+_ATPase"/>
</dbReference>
<dbReference type="AlphaFoldDB" id="A0A920CXD7"/>
<evidence type="ECO:0000259" key="3">
    <source>
        <dbReference type="PROSITE" id="PS50893"/>
    </source>
</evidence>
<evidence type="ECO:0000313" key="4">
    <source>
        <dbReference type="EMBL" id="GIP16220.1"/>
    </source>
</evidence>
<dbReference type="Proteomes" id="UP000683139">
    <property type="component" value="Unassembled WGS sequence"/>
</dbReference>
<dbReference type="InterPro" id="IPR003439">
    <property type="entry name" value="ABC_transporter-like_ATP-bd"/>
</dbReference>
<dbReference type="PANTHER" id="PTHR43158:SF5">
    <property type="entry name" value="ABC TRANSPORTER, ATP-BINDING PROTEIN"/>
    <property type="match status" value="1"/>
</dbReference>
<keyword evidence="5" id="KW-1185">Reference proteome</keyword>
<dbReference type="PROSITE" id="PS50893">
    <property type="entry name" value="ABC_TRANSPORTER_2"/>
    <property type="match status" value="1"/>
</dbReference>
<evidence type="ECO:0000256" key="1">
    <source>
        <dbReference type="ARBA" id="ARBA00022741"/>
    </source>
</evidence>
<proteinExistence type="predicted"/>
<name>A0A920CXD7_9BACL</name>
<dbReference type="PANTHER" id="PTHR43158">
    <property type="entry name" value="SKFA PEPTIDE EXPORT ATP-BINDING PROTEIN SKFE"/>
    <property type="match status" value="1"/>
</dbReference>
<dbReference type="RefSeq" id="WP_213514496.1">
    <property type="nucleotide sequence ID" value="NZ_BOSE01000003.1"/>
</dbReference>
<keyword evidence="2" id="KW-0067">ATP-binding</keyword>
<feature type="domain" description="ABC transporter" evidence="3">
    <location>
        <begin position="5"/>
        <end position="230"/>
    </location>
</feature>
<comment type="caution">
    <text evidence="4">The sequence shown here is derived from an EMBL/GenBank/DDBJ whole genome shotgun (WGS) entry which is preliminary data.</text>
</comment>
<dbReference type="GO" id="GO:0016887">
    <property type="term" value="F:ATP hydrolysis activity"/>
    <property type="evidence" value="ECO:0007669"/>
    <property type="project" value="InterPro"/>
</dbReference>
<dbReference type="InterPro" id="IPR027417">
    <property type="entry name" value="P-loop_NTPase"/>
</dbReference>
<dbReference type="Gene3D" id="3.40.50.300">
    <property type="entry name" value="P-loop containing nucleotide triphosphate hydrolases"/>
    <property type="match status" value="1"/>
</dbReference>
<gene>
    <name evidence="4" type="ORF">J40TS1_18620</name>
</gene>
<protein>
    <submittedName>
        <fullName evidence="4">ABC transporter</fullName>
    </submittedName>
</protein>
<evidence type="ECO:0000313" key="5">
    <source>
        <dbReference type="Proteomes" id="UP000683139"/>
    </source>
</evidence>
<evidence type="ECO:0000256" key="2">
    <source>
        <dbReference type="ARBA" id="ARBA00022840"/>
    </source>
</evidence>
<dbReference type="SUPFAM" id="SSF52540">
    <property type="entry name" value="P-loop containing nucleoside triphosphate hydrolases"/>
    <property type="match status" value="1"/>
</dbReference>
<dbReference type="GO" id="GO:0005524">
    <property type="term" value="F:ATP binding"/>
    <property type="evidence" value="ECO:0007669"/>
    <property type="project" value="UniProtKB-KW"/>
</dbReference>
<dbReference type="CDD" id="cd03230">
    <property type="entry name" value="ABC_DR_subfamily_A"/>
    <property type="match status" value="1"/>
</dbReference>
<organism evidence="4 5">
    <name type="scientific">Paenibacillus montaniterrae</name>
    <dbReference type="NCBI Taxonomy" id="429341"/>
    <lineage>
        <taxon>Bacteria</taxon>
        <taxon>Bacillati</taxon>
        <taxon>Bacillota</taxon>
        <taxon>Bacilli</taxon>
        <taxon>Bacillales</taxon>
        <taxon>Paenibacillaceae</taxon>
        <taxon>Paenibacillus</taxon>
    </lineage>
</organism>
<sequence length="295" mass="33459">MSFDIEISKVNVQYSSTKALDHIDLRLQYGKIYGLLGRNGAGKTTLLSILGSFMEPTSGTVRLGGRQIFEQREVMQHVIFVYDADYKEETEKVQDMLEAVEHYRPHFDREYADYLAERFKLPLQKKMKELSKGQQSAVNITMGLASRSPVTIFDEAYLGMDAPSRDIFYRELLEDHAQHPRTIILSTHHVSEVEHLFEEVIMLHEGRLLIHAPIDQLLERGAAVTGAAQDVDSFVKEMKVLHTEQLGGTKQAMVFGNLGEAQRQAAKQAGLELGIVSLQQLFIHMTEEENVNEVR</sequence>
<dbReference type="Pfam" id="PF00005">
    <property type="entry name" value="ABC_tran"/>
    <property type="match status" value="1"/>
</dbReference>
<dbReference type="SMART" id="SM00382">
    <property type="entry name" value="AAA"/>
    <property type="match status" value="1"/>
</dbReference>
<dbReference type="EMBL" id="BOSE01000003">
    <property type="protein sequence ID" value="GIP16220.1"/>
    <property type="molecule type" value="Genomic_DNA"/>
</dbReference>